<sequence>MPSDGRARVASPVDGCSSVSGVGAVDREILSPFTKEFRAPTRFMSVSQFLESRSSERDNKSKERRSCGFWVFWAIFKLQIPMGDSVRVEVVEGSEDLRHPERRADVSHAAHDLDDAEEVTVGSEFGVHDDGVAALDHPEEAREVWVLNADLWVAEEAM</sequence>
<gene>
    <name evidence="1" type="ORF">L596_029019</name>
</gene>
<evidence type="ECO:0000313" key="2">
    <source>
        <dbReference type="Proteomes" id="UP000298663"/>
    </source>
</evidence>
<dbReference type="AlphaFoldDB" id="A0A4U5LTE0"/>
<reference evidence="1 2" key="2">
    <citation type="journal article" date="2019" name="G3 (Bethesda)">
        <title>Hybrid Assembly of the Genome of the Entomopathogenic Nematode Steinernema carpocapsae Identifies the X-Chromosome.</title>
        <authorList>
            <person name="Serra L."/>
            <person name="Macchietto M."/>
            <person name="Macias-Munoz A."/>
            <person name="McGill C.J."/>
            <person name="Rodriguez I.M."/>
            <person name="Rodriguez B."/>
            <person name="Murad R."/>
            <person name="Mortazavi A."/>
        </authorList>
    </citation>
    <scope>NUCLEOTIDE SEQUENCE [LARGE SCALE GENOMIC DNA]</scope>
    <source>
        <strain evidence="1 2">ALL</strain>
    </source>
</reference>
<accession>A0A4U5LTE0</accession>
<comment type="caution">
    <text evidence="1">The sequence shown here is derived from an EMBL/GenBank/DDBJ whole genome shotgun (WGS) entry which is preliminary data.</text>
</comment>
<protein>
    <submittedName>
        <fullName evidence="1">Uncharacterized protein</fullName>
    </submittedName>
</protein>
<name>A0A4U5LTE0_STECR</name>
<dbReference type="EMBL" id="AZBU02000012">
    <property type="protein sequence ID" value="TKR59330.1"/>
    <property type="molecule type" value="Genomic_DNA"/>
</dbReference>
<dbReference type="Proteomes" id="UP000298663">
    <property type="component" value="Unassembled WGS sequence"/>
</dbReference>
<proteinExistence type="predicted"/>
<keyword evidence="2" id="KW-1185">Reference proteome</keyword>
<reference evidence="1 2" key="1">
    <citation type="journal article" date="2015" name="Genome Biol.">
        <title>Comparative genomics of Steinernema reveals deeply conserved gene regulatory networks.</title>
        <authorList>
            <person name="Dillman A.R."/>
            <person name="Macchietto M."/>
            <person name="Porter C.F."/>
            <person name="Rogers A."/>
            <person name="Williams B."/>
            <person name="Antoshechkin I."/>
            <person name="Lee M.M."/>
            <person name="Goodwin Z."/>
            <person name="Lu X."/>
            <person name="Lewis E.E."/>
            <person name="Goodrich-Blair H."/>
            <person name="Stock S.P."/>
            <person name="Adams B.J."/>
            <person name="Sternberg P.W."/>
            <person name="Mortazavi A."/>
        </authorList>
    </citation>
    <scope>NUCLEOTIDE SEQUENCE [LARGE SCALE GENOMIC DNA]</scope>
    <source>
        <strain evidence="1 2">ALL</strain>
    </source>
</reference>
<evidence type="ECO:0000313" key="1">
    <source>
        <dbReference type="EMBL" id="TKR59330.1"/>
    </source>
</evidence>
<organism evidence="1 2">
    <name type="scientific">Steinernema carpocapsae</name>
    <name type="common">Entomopathogenic nematode</name>
    <dbReference type="NCBI Taxonomy" id="34508"/>
    <lineage>
        <taxon>Eukaryota</taxon>
        <taxon>Metazoa</taxon>
        <taxon>Ecdysozoa</taxon>
        <taxon>Nematoda</taxon>
        <taxon>Chromadorea</taxon>
        <taxon>Rhabditida</taxon>
        <taxon>Tylenchina</taxon>
        <taxon>Panagrolaimomorpha</taxon>
        <taxon>Strongyloidoidea</taxon>
        <taxon>Steinernematidae</taxon>
        <taxon>Steinernema</taxon>
    </lineage>
</organism>